<evidence type="ECO:0000313" key="2">
    <source>
        <dbReference type="Proteomes" id="UP001246858"/>
    </source>
</evidence>
<accession>A0ACC6KX64</accession>
<comment type="caution">
    <text evidence="1">The sequence shown here is derived from an EMBL/GenBank/DDBJ whole genome shotgun (WGS) entry which is preliminary data.</text>
</comment>
<name>A0ACC6KX64_9SPHI</name>
<dbReference type="Proteomes" id="UP001246858">
    <property type="component" value="Unassembled WGS sequence"/>
</dbReference>
<protein>
    <submittedName>
        <fullName evidence="1">TonB-linked SusC/RagA family outer membrane protein</fullName>
    </submittedName>
</protein>
<dbReference type="EMBL" id="JAVDTF010000002">
    <property type="protein sequence ID" value="MDR6783939.1"/>
    <property type="molecule type" value="Genomic_DNA"/>
</dbReference>
<gene>
    <name evidence="1" type="ORF">J2X78_002504</name>
</gene>
<keyword evidence="2" id="KW-1185">Reference proteome</keyword>
<sequence length="1065" mass="116930">MLKIYFNTKSPWQIPKWGLLLVVLLAALVPGQVFAQDLKTIKGAVVEASNGQPIPGVSVKIKGSTKAVSTSNQGQYSIQAKSTDVLVFTFVGSKTQELTVGTRTTISVRLEADEQSLNETVIIGYGSAKKKDLTGAVGVVNLKDLNQAPVGTFAEALAGRVAGVQVAASDGQPGGGINIVIRGVGSLTQSTAPLFVIDGFPVEDLDPATINPDDIESMTILKDASSTAIYGARGSNGVVVITTKRGKIGKPVFGFNTSYGVQLEPKPIEVMSPYEFVKYQNELNPTQASVRAYFAYDPVLGRNKTPEDYIGVKGVDFQDLAIQTGLISKNNLSLRGGTEQTKYSVSGSFFDQRGVIIKTGYNSYNGNLKLDQTISKRFTAGLTVNYSGVKQNGKILNQGSVGASNPTGFILPRAWMYRPISAFIEQDLVEEDADDLAVTASDIRINPIRDLENQHEVNLTNLFEANGSLNYILNDHITLKSTAGIRHNKVVAERFYNSRTTQGRTNITNSNGVNGSILTTNQNYFSNSNTINYEKTFNKDHTIKGLGLFELNSISLSLNGYSGRNLPNEVLGMEGLDQGTIYNPRISSSLQTMVSYGSRWDYSYKSKYIVTAAIRIDGSSKFNNKWGYFPAGAVAWNMHKEGFFAKALPFVSTSKLRMSYGSNGNNRVGDFAKNAQLQQTLDGYSFNNGMPVGQVNISNVGNRDLRWEKATIMDLGLELGVLKDRFTMELGLYRKINDDLLLDAELPPTTGFARANKNVGKLQNDGIEITLNGDIIRSEHFTWQSNFNISFNKNKIMELEVGKRALFTNASYVSQFSKPLYMAEIGRPAGMMIGYIWEGNYQYSDFDETAPGVYVLKPTVASSQGNRTTAVTPGEIKYRDLNGDGIMTEADMTFIGRGQPIHTGGFSNNFNYKGFGLNVFFQWSYGNDLYNANRLLLEGNSNGYALINQFASYANRWSPENQTNANYKTRGQGPIGFHSSRVVEDGSYLRLKTLSLNYSIPAKYLRSLYLSSLTLNLAAQNLITWTKYTGMDPEVSTRNSILTPGYDYSSYPQARTIVFGLKASF</sequence>
<reference evidence="1" key="1">
    <citation type="submission" date="2023-07" db="EMBL/GenBank/DDBJ databases">
        <title>Sorghum-associated microbial communities from plants grown in Nebraska, USA.</title>
        <authorList>
            <person name="Schachtman D."/>
        </authorList>
    </citation>
    <scope>NUCLEOTIDE SEQUENCE</scope>
    <source>
        <strain evidence="1">2697</strain>
    </source>
</reference>
<proteinExistence type="predicted"/>
<evidence type="ECO:0000313" key="1">
    <source>
        <dbReference type="EMBL" id="MDR6783939.1"/>
    </source>
</evidence>
<organism evidence="1 2">
    <name type="scientific">Pedobacter africanus</name>
    <dbReference type="NCBI Taxonomy" id="151894"/>
    <lineage>
        <taxon>Bacteria</taxon>
        <taxon>Pseudomonadati</taxon>
        <taxon>Bacteroidota</taxon>
        <taxon>Sphingobacteriia</taxon>
        <taxon>Sphingobacteriales</taxon>
        <taxon>Sphingobacteriaceae</taxon>
        <taxon>Pedobacter</taxon>
    </lineage>
</organism>